<dbReference type="AlphaFoldDB" id="A0A182YBQ7"/>
<evidence type="ECO:0000313" key="2">
    <source>
        <dbReference type="Proteomes" id="UP000076408"/>
    </source>
</evidence>
<dbReference type="EnsemblMetazoa" id="ASTEI05893-RA">
    <property type="protein sequence ID" value="ASTEI05893-PA"/>
    <property type="gene ID" value="ASTEI05893"/>
</dbReference>
<dbReference type="VEuPathDB" id="VectorBase:ASTE008496"/>
<dbReference type="STRING" id="30069.A0A182YBQ7"/>
<reference evidence="2" key="1">
    <citation type="journal article" date="2014" name="Genome Biol.">
        <title>Genome analysis of a major urban malaria vector mosquito, Anopheles stephensi.</title>
        <authorList>
            <person name="Jiang X."/>
            <person name="Peery A."/>
            <person name="Hall A.B."/>
            <person name="Sharma A."/>
            <person name="Chen X.G."/>
            <person name="Waterhouse R.M."/>
            <person name="Komissarov A."/>
            <person name="Riehle M.M."/>
            <person name="Shouche Y."/>
            <person name="Sharakhova M.V."/>
            <person name="Lawson D."/>
            <person name="Pakpour N."/>
            <person name="Arensburger P."/>
            <person name="Davidson V.L."/>
            <person name="Eiglmeier K."/>
            <person name="Emrich S."/>
            <person name="George P."/>
            <person name="Kennedy R.C."/>
            <person name="Mane S.P."/>
            <person name="Maslen G."/>
            <person name="Oringanje C."/>
            <person name="Qi Y."/>
            <person name="Settlage R."/>
            <person name="Tojo M."/>
            <person name="Tubio J.M."/>
            <person name="Unger M.F."/>
            <person name="Wang B."/>
            <person name="Vernick K.D."/>
            <person name="Ribeiro J.M."/>
            <person name="James A.A."/>
            <person name="Michel K."/>
            <person name="Riehle M.A."/>
            <person name="Luckhart S."/>
            <person name="Sharakhov I.V."/>
            <person name="Tu Z."/>
        </authorList>
    </citation>
    <scope>NUCLEOTIDE SEQUENCE [LARGE SCALE GENOMIC DNA]</scope>
    <source>
        <strain evidence="2">Indian</strain>
    </source>
</reference>
<accession>A0A182YBQ7</accession>
<protein>
    <submittedName>
        <fullName evidence="1">Uncharacterized protein</fullName>
    </submittedName>
</protein>
<dbReference type="InterPro" id="IPR005312">
    <property type="entry name" value="DUF1759"/>
</dbReference>
<dbReference type="VEuPathDB" id="VectorBase:ASTEI20_031116"/>
<dbReference type="VEuPathDB" id="VectorBase:ASTEI05893"/>
<dbReference type="PANTHER" id="PTHR47331">
    <property type="entry name" value="PHD-TYPE DOMAIN-CONTAINING PROTEIN"/>
    <property type="match status" value="1"/>
</dbReference>
<proteinExistence type="predicted"/>
<evidence type="ECO:0000313" key="1">
    <source>
        <dbReference type="EnsemblMetazoa" id="ASTEI05893-PA"/>
    </source>
</evidence>
<sequence length="196" mass="22646">MSSANYSPSDESKPLTRSHLDARLAGLGEFLPRFNGTPEDWPLFYRQFRSTTATCGYTNAENVLRLRKHLQGKAYDAVRYLLIYPSTLELAIERLEMRFGTPKLICFSLLDKLDKLSAPNGDDWSTVKVFGFAVEGICRTIVEMGHAEYLNDFITLQGLEKKLPVHFQQEWFQHKQTLRHATLAEFGEWEREYHVP</sequence>
<dbReference type="Proteomes" id="UP000076408">
    <property type="component" value="Unassembled WGS sequence"/>
</dbReference>
<keyword evidence="2" id="KW-1185">Reference proteome</keyword>
<reference evidence="1" key="2">
    <citation type="submission" date="2020-05" db="UniProtKB">
        <authorList>
            <consortium name="EnsemblMetazoa"/>
        </authorList>
    </citation>
    <scope>IDENTIFICATION</scope>
    <source>
        <strain evidence="1">Indian</strain>
    </source>
</reference>
<name>A0A182YBQ7_ANOST</name>
<dbReference type="OMA" id="WPIFEES"/>
<dbReference type="Pfam" id="PF03564">
    <property type="entry name" value="DUF1759"/>
    <property type="match status" value="1"/>
</dbReference>
<organism evidence="1 2">
    <name type="scientific">Anopheles stephensi</name>
    <name type="common">Indo-Pakistan malaria mosquito</name>
    <dbReference type="NCBI Taxonomy" id="30069"/>
    <lineage>
        <taxon>Eukaryota</taxon>
        <taxon>Metazoa</taxon>
        <taxon>Ecdysozoa</taxon>
        <taxon>Arthropoda</taxon>
        <taxon>Hexapoda</taxon>
        <taxon>Insecta</taxon>
        <taxon>Pterygota</taxon>
        <taxon>Neoptera</taxon>
        <taxon>Endopterygota</taxon>
        <taxon>Diptera</taxon>
        <taxon>Nematocera</taxon>
        <taxon>Culicoidea</taxon>
        <taxon>Culicidae</taxon>
        <taxon>Anophelinae</taxon>
        <taxon>Anopheles</taxon>
    </lineage>
</organism>